<accession>A0AA38RNQ2</accession>
<sequence>MGVPEEEGSDPVLRPEADSSLEVEFGYGNGTELPPLGPPEDNAEVAIGLLLAPVPTREDVGVAKGVSVIPGNRLEVVLFTGGYGAEESTVLVPGLLLPVSVREDGGILKGAGDPGRVLDVVPFGYGTDDTALLPGPLLPVPVREDGGILNGAGDPGKVVETVPFAEGCGTVLAVGSGKDVVPDAVIELVELSVACVVLLVEPISEVELPKMEGLGVDDGSEDHSVPDTGLPVPPADGAYVVELDKGNGAELEGPGYGPDDPRSALPVDRGPTVPVMDGVVSPPEEAPVAGGYPVEVVCTDRGAGVLVMLPKGTGVGACELPEPEIAFVDELDAGYGAELGAPEGVDVVDSNVERGLGDIPGPAAVPDEAGTDVPFVKG</sequence>
<protein>
    <submittedName>
        <fullName evidence="1">Uncharacterized protein</fullName>
    </submittedName>
</protein>
<dbReference type="EMBL" id="JANBVN010000112">
    <property type="protein sequence ID" value="KAJ9143269.1"/>
    <property type="molecule type" value="Genomic_DNA"/>
</dbReference>
<dbReference type="AlphaFoldDB" id="A0AA38RNQ2"/>
<comment type="caution">
    <text evidence="1">The sequence shown here is derived from an EMBL/GenBank/DDBJ whole genome shotgun (WGS) entry which is preliminary data.</text>
</comment>
<keyword evidence="2" id="KW-1185">Reference proteome</keyword>
<evidence type="ECO:0000313" key="1">
    <source>
        <dbReference type="EMBL" id="KAJ9143269.1"/>
    </source>
</evidence>
<organism evidence="1 2">
    <name type="scientific">Coniochaeta hoffmannii</name>
    <dbReference type="NCBI Taxonomy" id="91930"/>
    <lineage>
        <taxon>Eukaryota</taxon>
        <taxon>Fungi</taxon>
        <taxon>Dikarya</taxon>
        <taxon>Ascomycota</taxon>
        <taxon>Pezizomycotina</taxon>
        <taxon>Sordariomycetes</taxon>
        <taxon>Sordariomycetidae</taxon>
        <taxon>Coniochaetales</taxon>
        <taxon>Coniochaetaceae</taxon>
        <taxon>Coniochaeta</taxon>
    </lineage>
</organism>
<gene>
    <name evidence="1" type="ORF">NKR19_g6878</name>
</gene>
<proteinExistence type="predicted"/>
<name>A0AA38RNQ2_9PEZI</name>
<dbReference type="Proteomes" id="UP001174691">
    <property type="component" value="Unassembled WGS sequence"/>
</dbReference>
<evidence type="ECO:0000313" key="2">
    <source>
        <dbReference type="Proteomes" id="UP001174691"/>
    </source>
</evidence>
<reference evidence="1" key="1">
    <citation type="submission" date="2022-07" db="EMBL/GenBank/DDBJ databases">
        <title>Fungi with potential for degradation of polypropylene.</title>
        <authorList>
            <person name="Gostincar C."/>
        </authorList>
    </citation>
    <scope>NUCLEOTIDE SEQUENCE</scope>
    <source>
        <strain evidence="1">EXF-13287</strain>
    </source>
</reference>